<evidence type="ECO:0000259" key="7">
    <source>
        <dbReference type="Pfam" id="PF02601"/>
    </source>
</evidence>
<dbReference type="PANTHER" id="PTHR30008:SF0">
    <property type="entry name" value="EXODEOXYRIBONUCLEASE 7 LARGE SUBUNIT"/>
    <property type="match status" value="1"/>
</dbReference>
<dbReference type="GO" id="GO:0009318">
    <property type="term" value="C:exodeoxyribonuclease VII complex"/>
    <property type="evidence" value="ECO:0007669"/>
    <property type="project" value="UniProtKB-UniRule"/>
</dbReference>
<dbReference type="AlphaFoldDB" id="A0A9D1HTE6"/>
<dbReference type="GO" id="GO:0005737">
    <property type="term" value="C:cytoplasm"/>
    <property type="evidence" value="ECO:0007669"/>
    <property type="project" value="UniProtKB-SubCell"/>
</dbReference>
<feature type="domain" description="Exonuclease VII large subunit C-terminal" evidence="7">
    <location>
        <begin position="126"/>
        <end position="415"/>
    </location>
</feature>
<comment type="subcellular location">
    <subcellularLocation>
        <location evidence="5 6">Cytoplasm</location>
    </subcellularLocation>
</comment>
<evidence type="ECO:0000256" key="4">
    <source>
        <dbReference type="ARBA" id="ARBA00022839"/>
    </source>
</evidence>
<dbReference type="GO" id="GO:0008855">
    <property type="term" value="F:exodeoxyribonuclease VII activity"/>
    <property type="evidence" value="ECO:0007669"/>
    <property type="project" value="UniProtKB-UniRule"/>
</dbReference>
<keyword evidence="2 5" id="KW-0540">Nuclease</keyword>
<comment type="subunit">
    <text evidence="5">Heterooligomer composed of large and small subunits.</text>
</comment>
<evidence type="ECO:0000313" key="10">
    <source>
        <dbReference type="Proteomes" id="UP000824087"/>
    </source>
</evidence>
<reference evidence="9" key="1">
    <citation type="submission" date="2020-10" db="EMBL/GenBank/DDBJ databases">
        <authorList>
            <person name="Gilroy R."/>
        </authorList>
    </citation>
    <scope>NUCLEOTIDE SEQUENCE</scope>
    <source>
        <strain evidence="9">CHK197-8231</strain>
    </source>
</reference>
<evidence type="ECO:0000256" key="3">
    <source>
        <dbReference type="ARBA" id="ARBA00022801"/>
    </source>
</evidence>
<proteinExistence type="inferred from homology"/>
<keyword evidence="3 5" id="KW-0378">Hydrolase</keyword>
<comment type="catalytic activity">
    <reaction evidence="5 6">
        <text>Exonucleolytic cleavage in either 5'- to 3'- or 3'- to 5'-direction to yield nucleoside 5'-phosphates.</text>
        <dbReference type="EC" id="3.1.11.6"/>
    </reaction>
</comment>
<evidence type="ECO:0000259" key="8">
    <source>
        <dbReference type="Pfam" id="PF13742"/>
    </source>
</evidence>
<evidence type="ECO:0000256" key="1">
    <source>
        <dbReference type="ARBA" id="ARBA00022490"/>
    </source>
</evidence>
<evidence type="ECO:0000256" key="6">
    <source>
        <dbReference type="RuleBase" id="RU004355"/>
    </source>
</evidence>
<gene>
    <name evidence="5" type="primary">xseA</name>
    <name evidence="9" type="ORF">IAD49_01270</name>
</gene>
<protein>
    <recommendedName>
        <fullName evidence="5">Exodeoxyribonuclease 7 large subunit</fullName>
        <ecNumber evidence="5">3.1.11.6</ecNumber>
    </recommendedName>
    <alternativeName>
        <fullName evidence="5">Exodeoxyribonuclease VII large subunit</fullName>
        <shortName evidence="5">Exonuclease VII large subunit</shortName>
    </alternativeName>
</protein>
<dbReference type="EMBL" id="DVML01000008">
    <property type="protein sequence ID" value="HIU22189.1"/>
    <property type="molecule type" value="Genomic_DNA"/>
</dbReference>
<evidence type="ECO:0000313" key="9">
    <source>
        <dbReference type="EMBL" id="HIU22189.1"/>
    </source>
</evidence>
<keyword evidence="1 5" id="KW-0963">Cytoplasm</keyword>
<comment type="similarity">
    <text evidence="5 6">Belongs to the XseA family.</text>
</comment>
<name>A0A9D1HTE6_9BACT</name>
<dbReference type="EC" id="3.1.11.6" evidence="5"/>
<evidence type="ECO:0000256" key="5">
    <source>
        <dbReference type="HAMAP-Rule" id="MF_00378"/>
    </source>
</evidence>
<dbReference type="Pfam" id="PF13742">
    <property type="entry name" value="tRNA_anti_2"/>
    <property type="match status" value="1"/>
</dbReference>
<reference evidence="9" key="2">
    <citation type="journal article" date="2021" name="PeerJ">
        <title>Extensive microbial diversity within the chicken gut microbiome revealed by metagenomics and culture.</title>
        <authorList>
            <person name="Gilroy R."/>
            <person name="Ravi A."/>
            <person name="Getino M."/>
            <person name="Pursley I."/>
            <person name="Horton D.L."/>
            <person name="Alikhan N.F."/>
            <person name="Baker D."/>
            <person name="Gharbi K."/>
            <person name="Hall N."/>
            <person name="Watson M."/>
            <person name="Adriaenssens E.M."/>
            <person name="Foster-Nyarko E."/>
            <person name="Jarju S."/>
            <person name="Secka A."/>
            <person name="Antonio M."/>
            <person name="Oren A."/>
            <person name="Chaudhuri R.R."/>
            <person name="La Ragione R."/>
            <person name="Hildebrand F."/>
            <person name="Pallen M.J."/>
        </authorList>
    </citation>
    <scope>NUCLEOTIDE SEQUENCE</scope>
    <source>
        <strain evidence="9">CHK197-8231</strain>
    </source>
</reference>
<dbReference type="HAMAP" id="MF_00378">
    <property type="entry name" value="Exonuc_7_L"/>
    <property type="match status" value="1"/>
</dbReference>
<dbReference type="GO" id="GO:0006308">
    <property type="term" value="P:DNA catabolic process"/>
    <property type="evidence" value="ECO:0007669"/>
    <property type="project" value="UniProtKB-UniRule"/>
</dbReference>
<feature type="domain" description="OB-fold nucleic acid binding" evidence="8">
    <location>
        <begin position="8"/>
        <end position="102"/>
    </location>
</feature>
<dbReference type="InterPro" id="IPR020579">
    <property type="entry name" value="Exonuc_VII_lsu_C"/>
</dbReference>
<dbReference type="GO" id="GO:0003676">
    <property type="term" value="F:nucleic acid binding"/>
    <property type="evidence" value="ECO:0007669"/>
    <property type="project" value="InterPro"/>
</dbReference>
<dbReference type="PANTHER" id="PTHR30008">
    <property type="entry name" value="EXODEOXYRIBONUCLEASE 7 LARGE SUBUNIT"/>
    <property type="match status" value="1"/>
</dbReference>
<sequence length="423" mass="47927">MDQNDKYLTVSAMTRYLKHKFDTDQNLRHVFLKGEISNFKAHTTGHMYFSVKDEASKINAIMFASSARKLNFVPADGMKVLLVGRISVYEATGNYQIYVEQMMEDGIGNLYVAFEKLKKQLASEGLFAPEHKKKIPKIPERVGIVTAATGAAIKDILSTIKRRYPICETILFPSLVQGDAAAEDIVRNIKLAQTYDLDVLIIGRGGGSIEDLWPFNEEIVARAIYECPIPTISAVGHEIDYTIADFVADLRAPTPTGAAEIAVPNMVDLQKLLAQFRIRLNEGIYKKVNYQRLYLESVQNSFVLKNPMMMFDGKKQTLDYLLERANQSVLKKVERMRTHMDHIKQNYLLLHPEELYKEEKLKLGTLMDKLELVNPMNVLKRGYTLTYLDDHTIGNAEDLSVGDQVKIKFYDGTILSTVTGKED</sequence>
<accession>A0A9D1HTE6</accession>
<dbReference type="Pfam" id="PF02601">
    <property type="entry name" value="Exonuc_VII_L"/>
    <property type="match status" value="1"/>
</dbReference>
<comment type="caution">
    <text evidence="9">The sequence shown here is derived from an EMBL/GenBank/DDBJ whole genome shotgun (WGS) entry which is preliminary data.</text>
</comment>
<dbReference type="Proteomes" id="UP000824087">
    <property type="component" value="Unassembled WGS sequence"/>
</dbReference>
<dbReference type="NCBIfam" id="TIGR00237">
    <property type="entry name" value="xseA"/>
    <property type="match status" value="1"/>
</dbReference>
<dbReference type="CDD" id="cd04489">
    <property type="entry name" value="ExoVII_LU_OBF"/>
    <property type="match status" value="1"/>
</dbReference>
<keyword evidence="4 5" id="KW-0269">Exonuclease</keyword>
<organism evidence="9 10">
    <name type="scientific">Candidatus Fimihabitans intestinipullorum</name>
    <dbReference type="NCBI Taxonomy" id="2840820"/>
    <lineage>
        <taxon>Bacteria</taxon>
        <taxon>Bacillati</taxon>
        <taxon>Mycoplasmatota</taxon>
        <taxon>Mycoplasmatota incertae sedis</taxon>
        <taxon>Candidatus Fimihabitans</taxon>
    </lineage>
</organism>
<evidence type="ECO:0000256" key="2">
    <source>
        <dbReference type="ARBA" id="ARBA00022722"/>
    </source>
</evidence>
<dbReference type="InterPro" id="IPR025824">
    <property type="entry name" value="OB-fold_nuc-bd_dom"/>
</dbReference>
<dbReference type="InterPro" id="IPR003753">
    <property type="entry name" value="Exonuc_VII_L"/>
</dbReference>
<comment type="function">
    <text evidence="5">Bidirectionally degrades single-stranded DNA into large acid-insoluble oligonucleotides, which are then degraded further into small acid-soluble oligonucleotides.</text>
</comment>